<evidence type="ECO:0008006" key="9">
    <source>
        <dbReference type="Google" id="ProtNLM"/>
    </source>
</evidence>
<evidence type="ECO:0000256" key="4">
    <source>
        <dbReference type="ARBA" id="ARBA00022989"/>
    </source>
</evidence>
<dbReference type="PANTHER" id="PTHR30250">
    <property type="entry name" value="PST FAMILY PREDICTED COLANIC ACID TRANSPORTER"/>
    <property type="match status" value="1"/>
</dbReference>
<name>A0ABM8BF16_9BIFI</name>
<evidence type="ECO:0000256" key="5">
    <source>
        <dbReference type="ARBA" id="ARBA00023136"/>
    </source>
</evidence>
<sequence length="475" mass="53250">MNRKSLLSNMAIAFFAQGISMFLSILQALVIPKLLHIEQFGYWQLYLFYISYVGFFHFGLSSGVYLKMGGIPRDKMDKASVKAQFTFGVTYQTIMSVVIAALGFIMNPGPDRTFVILQTSIYLVLQNAGTYMSNVLQSMNETKKSSYSVVVERVSFLIPLVVFMAIGVHSFRPYVFAYTVSTIVQLIYCIWNLRDFVGAPWLGFKTAARQGWSSIKVGVNLMLANIASMLILGIARFFIDMVWGIEKFGKLSLIISLVNFFLAFVEQASIVLFPALRQSNEKDIKSFFATAQNIMSLLFPLIYVLYFPLVWLLGLWLPSYADSFPYLILLLPVCIFDSKMSILCVTIFNVTRRERTMLKINVMSTFVSFILTLIGVYLLHSITAVLCGVTLVIALRSILSEAYITSLFNLKKSALSLGELVLTIVFIAVARLLPSLIAIVVYILAYALFIACFSKNAKALIRQLHISKSETASKG</sequence>
<organism evidence="7 8">
    <name type="scientific">Bombiscardovia apis</name>
    <dbReference type="NCBI Taxonomy" id="2932182"/>
    <lineage>
        <taxon>Bacteria</taxon>
        <taxon>Bacillati</taxon>
        <taxon>Actinomycetota</taxon>
        <taxon>Actinomycetes</taxon>
        <taxon>Bifidobacteriales</taxon>
        <taxon>Bifidobacteriaceae</taxon>
        <taxon>Bombiscardovia</taxon>
    </lineage>
</organism>
<dbReference type="Proteomes" id="UP001321748">
    <property type="component" value="Chromosome"/>
</dbReference>
<keyword evidence="2" id="KW-1003">Cell membrane</keyword>
<evidence type="ECO:0000256" key="3">
    <source>
        <dbReference type="ARBA" id="ARBA00022692"/>
    </source>
</evidence>
<feature type="transmembrane region" description="Helical" evidence="6">
    <location>
        <begin position="251"/>
        <end position="276"/>
    </location>
</feature>
<evidence type="ECO:0000256" key="1">
    <source>
        <dbReference type="ARBA" id="ARBA00004651"/>
    </source>
</evidence>
<feature type="transmembrane region" description="Helical" evidence="6">
    <location>
        <begin position="43"/>
        <end position="66"/>
    </location>
</feature>
<evidence type="ECO:0000313" key="8">
    <source>
        <dbReference type="Proteomes" id="UP001321748"/>
    </source>
</evidence>
<dbReference type="InterPro" id="IPR050833">
    <property type="entry name" value="Poly_Biosynth_Transport"/>
</dbReference>
<keyword evidence="5 6" id="KW-0472">Membrane</keyword>
<feature type="transmembrane region" description="Helical" evidence="6">
    <location>
        <begin position="214"/>
        <end position="239"/>
    </location>
</feature>
<reference evidence="7 8" key="1">
    <citation type="journal article" date="2023" name="Microbiol. Spectr.">
        <title>Symbiosis of Carpenter Bees with Uncharacterized Lactic Acid Bacteria Showing NAD Auxotrophy.</title>
        <authorList>
            <person name="Kawasaki S."/>
            <person name="Ozawa K."/>
            <person name="Mori T."/>
            <person name="Yamamoto A."/>
            <person name="Ito M."/>
            <person name="Ohkuma M."/>
            <person name="Sakamoto M."/>
            <person name="Matsutani M."/>
        </authorList>
    </citation>
    <scope>NUCLEOTIDE SEQUENCE [LARGE SCALE GENOMIC DNA]</scope>
    <source>
        <strain evidence="7 8">KimH</strain>
    </source>
</reference>
<feature type="transmembrane region" description="Helical" evidence="6">
    <location>
        <begin position="87"/>
        <end position="106"/>
    </location>
</feature>
<dbReference type="PANTHER" id="PTHR30250:SF11">
    <property type="entry name" value="O-ANTIGEN TRANSPORTER-RELATED"/>
    <property type="match status" value="1"/>
</dbReference>
<evidence type="ECO:0000256" key="2">
    <source>
        <dbReference type="ARBA" id="ARBA00022475"/>
    </source>
</evidence>
<evidence type="ECO:0000256" key="6">
    <source>
        <dbReference type="SAM" id="Phobius"/>
    </source>
</evidence>
<feature type="transmembrane region" description="Helical" evidence="6">
    <location>
        <begin position="174"/>
        <end position="193"/>
    </location>
</feature>
<proteinExistence type="predicted"/>
<dbReference type="EMBL" id="AP026800">
    <property type="protein sequence ID" value="BDR55403.1"/>
    <property type="molecule type" value="Genomic_DNA"/>
</dbReference>
<gene>
    <name evidence="7" type="ORF">KIMH_15140</name>
</gene>
<keyword evidence="3 6" id="KW-0812">Transmembrane</keyword>
<protein>
    <recommendedName>
        <fullName evidence="9">Polysaccharide biosynthesis protein</fullName>
    </recommendedName>
</protein>
<feature type="transmembrane region" description="Helical" evidence="6">
    <location>
        <begin position="112"/>
        <end position="129"/>
    </location>
</feature>
<keyword evidence="8" id="KW-1185">Reference proteome</keyword>
<feature type="transmembrane region" description="Helical" evidence="6">
    <location>
        <begin position="436"/>
        <end position="454"/>
    </location>
</feature>
<feature type="transmembrane region" description="Helical" evidence="6">
    <location>
        <begin position="323"/>
        <end position="348"/>
    </location>
</feature>
<accession>A0ABM8BF16</accession>
<evidence type="ECO:0000313" key="7">
    <source>
        <dbReference type="EMBL" id="BDR55403.1"/>
    </source>
</evidence>
<feature type="transmembrane region" description="Helical" evidence="6">
    <location>
        <begin position="12"/>
        <end position="31"/>
    </location>
</feature>
<keyword evidence="4 6" id="KW-1133">Transmembrane helix</keyword>
<feature type="transmembrane region" description="Helical" evidence="6">
    <location>
        <begin position="150"/>
        <end position="168"/>
    </location>
</feature>
<feature type="transmembrane region" description="Helical" evidence="6">
    <location>
        <begin position="297"/>
        <end position="317"/>
    </location>
</feature>
<comment type="subcellular location">
    <subcellularLocation>
        <location evidence="1">Cell membrane</location>
        <topology evidence="1">Multi-pass membrane protein</topology>
    </subcellularLocation>
</comment>